<reference evidence="1 2" key="1">
    <citation type="submission" date="2019-11" db="EMBL/GenBank/DDBJ databases">
        <authorList>
            <person name="Jiang L.-Q."/>
        </authorList>
    </citation>
    <scope>NUCLEOTIDE SEQUENCE [LARGE SCALE GENOMIC DNA]</scope>
    <source>
        <strain evidence="1 2">YIM 132087</strain>
    </source>
</reference>
<dbReference type="PANTHER" id="PTHR11941:SF130">
    <property type="entry name" value="ENOYL-COA HYDRATASE ECHA12-RELATED"/>
    <property type="match status" value="1"/>
</dbReference>
<dbReference type="Gene3D" id="3.90.226.10">
    <property type="entry name" value="2-enoyl-CoA Hydratase, Chain A, domain 1"/>
    <property type="match status" value="1"/>
</dbReference>
<comment type="caution">
    <text evidence="1">The sequence shown here is derived from an EMBL/GenBank/DDBJ whole genome shotgun (WGS) entry which is preliminary data.</text>
</comment>
<sequence length="255" mass="26225">MSAPVLLEIRDGVGVVTMSRPERMNAVSLDLAQGLHDTLGALAVDDAVRAVVLTGAGPRAFGAGLDIREAATLDSDQLARQHELYSGVQRMIADFPKPTIAAVNGVAAGASFQLALHCDLLLAAPAARFGMPELAAGRPCIIGSYLLHRRIGPGLAADLVLTGRWLPATEAVSVGLVSRIVQPEFLLEAAVEAAAAIGGRSPAAVAATLSWLRELRTGAVPDLAGAFDRGARVSAESADPDAERAALAVLTGSRS</sequence>
<dbReference type="Proteomes" id="UP000460221">
    <property type="component" value="Unassembled WGS sequence"/>
</dbReference>
<proteinExistence type="predicted"/>
<evidence type="ECO:0000313" key="1">
    <source>
        <dbReference type="EMBL" id="MTD16290.1"/>
    </source>
</evidence>
<dbReference type="GO" id="GO:0016853">
    <property type="term" value="F:isomerase activity"/>
    <property type="evidence" value="ECO:0007669"/>
    <property type="project" value="UniProtKB-KW"/>
</dbReference>
<accession>A0A7K1FQD9</accession>
<dbReference type="Pfam" id="PF00378">
    <property type="entry name" value="ECH_1"/>
    <property type="match status" value="1"/>
</dbReference>
<dbReference type="GO" id="GO:0006635">
    <property type="term" value="P:fatty acid beta-oxidation"/>
    <property type="evidence" value="ECO:0007669"/>
    <property type="project" value="TreeGrafter"/>
</dbReference>
<keyword evidence="2" id="KW-1185">Reference proteome</keyword>
<dbReference type="AlphaFoldDB" id="A0A7K1FQD9"/>
<dbReference type="CDD" id="cd06558">
    <property type="entry name" value="crotonase-like"/>
    <property type="match status" value="1"/>
</dbReference>
<keyword evidence="1" id="KW-0413">Isomerase</keyword>
<name>A0A7K1FQD9_9ACTN</name>
<dbReference type="PANTHER" id="PTHR11941">
    <property type="entry name" value="ENOYL-COA HYDRATASE-RELATED"/>
    <property type="match status" value="1"/>
</dbReference>
<dbReference type="RefSeq" id="WP_154770305.1">
    <property type="nucleotide sequence ID" value="NZ_WLYK01000009.1"/>
</dbReference>
<organism evidence="1 2">
    <name type="scientific">Nakamurella alba</name>
    <dbReference type="NCBI Taxonomy" id="2665158"/>
    <lineage>
        <taxon>Bacteria</taxon>
        <taxon>Bacillati</taxon>
        <taxon>Actinomycetota</taxon>
        <taxon>Actinomycetes</taxon>
        <taxon>Nakamurellales</taxon>
        <taxon>Nakamurellaceae</taxon>
        <taxon>Nakamurella</taxon>
    </lineage>
</organism>
<dbReference type="SUPFAM" id="SSF52096">
    <property type="entry name" value="ClpP/crotonase"/>
    <property type="match status" value="1"/>
</dbReference>
<dbReference type="InterPro" id="IPR001753">
    <property type="entry name" value="Enoyl-CoA_hydra/iso"/>
</dbReference>
<protein>
    <submittedName>
        <fullName evidence="1">Enoyl-CoA hydratase/isomerase family protein</fullName>
    </submittedName>
</protein>
<gene>
    <name evidence="1" type="ORF">GIS00_20325</name>
</gene>
<dbReference type="EMBL" id="WLYK01000009">
    <property type="protein sequence ID" value="MTD16290.1"/>
    <property type="molecule type" value="Genomic_DNA"/>
</dbReference>
<dbReference type="InterPro" id="IPR029045">
    <property type="entry name" value="ClpP/crotonase-like_dom_sf"/>
</dbReference>
<evidence type="ECO:0000313" key="2">
    <source>
        <dbReference type="Proteomes" id="UP000460221"/>
    </source>
</evidence>